<keyword evidence="2" id="KW-1185">Reference proteome</keyword>
<name>A0ACC7P2B5_9BACL</name>
<dbReference type="EMBL" id="JBJURJ010000011">
    <property type="protein sequence ID" value="MFM9330091.1"/>
    <property type="molecule type" value="Genomic_DNA"/>
</dbReference>
<evidence type="ECO:0000313" key="1">
    <source>
        <dbReference type="EMBL" id="MFM9330091.1"/>
    </source>
</evidence>
<sequence length="413" mass="45355">MKNELIQRFTSYVKLDTQSNEHNDTCPSTEGQWALAHKLVEELKQMGMSEVTVDEHGYVMATLPANTSKTSVPVIGFLAHMDTAQDYSGANVNPQLIENYNGQDIVLNASNGTILSVSAYPELAGYKGQTLITTDGTTLLGADDKAGIAEIMTAMAYLIAHPEVPHGKIRVAFTPDEEIGRGAHKFNVPAFGAAFAYTLDGGPLGELEYESFNAAAATVTFKGVVVHPGTAKGKMVNSAKVAMEFNSRLPKEEAPEFTEGYEGFYYLQSINGTVDTTTMRYMIRDFDRESFLARKNRIVEITRELEAEYGPGSVKVEIKDQYYNMREKIEPVKEIVDVAHQAMVNLGIKPIVKAIRGGTDGSQLSYMGLPTPNIFAGGENFHGKYEYVSVDTMLKATQVIVEITRLFEEKAEA</sequence>
<protein>
    <submittedName>
        <fullName evidence="1">Peptidase T</fullName>
        <ecNumber evidence="1">3.4.11.4</ecNumber>
    </submittedName>
</protein>
<proteinExistence type="predicted"/>
<accession>A0ACC7P2B5</accession>
<evidence type="ECO:0000313" key="2">
    <source>
        <dbReference type="Proteomes" id="UP001631969"/>
    </source>
</evidence>
<keyword evidence="1" id="KW-0031">Aminopeptidase</keyword>
<gene>
    <name evidence="1" type="primary">pepT</name>
    <name evidence="1" type="ORF">ACI1P1_17470</name>
</gene>
<comment type="caution">
    <text evidence="1">The sequence shown here is derived from an EMBL/GenBank/DDBJ whole genome shotgun (WGS) entry which is preliminary data.</text>
</comment>
<keyword evidence="1" id="KW-0378">Hydrolase</keyword>
<dbReference type="Proteomes" id="UP001631969">
    <property type="component" value="Unassembled WGS sequence"/>
</dbReference>
<keyword evidence="1" id="KW-0645">Protease</keyword>
<reference evidence="1" key="1">
    <citation type="submission" date="2024-12" db="EMBL/GenBank/DDBJ databases">
        <authorList>
            <person name="Wu N."/>
        </authorList>
    </citation>
    <scope>NUCLEOTIDE SEQUENCE</scope>
    <source>
        <strain evidence="1">P15</strain>
    </source>
</reference>
<organism evidence="1 2">
    <name type="scientific">Paenibacillus mesotrionivorans</name>
    <dbReference type="NCBI Taxonomy" id="3160968"/>
    <lineage>
        <taxon>Bacteria</taxon>
        <taxon>Bacillati</taxon>
        <taxon>Bacillota</taxon>
        <taxon>Bacilli</taxon>
        <taxon>Bacillales</taxon>
        <taxon>Paenibacillaceae</taxon>
        <taxon>Paenibacillus</taxon>
    </lineage>
</organism>
<dbReference type="EC" id="3.4.11.4" evidence="1"/>